<protein>
    <recommendedName>
        <fullName evidence="3">DUF1493 family protein</fullName>
    </recommendedName>
</protein>
<dbReference type="RefSeq" id="WP_012886424.1">
    <property type="nucleotide sequence ID" value="NC_013592.1"/>
</dbReference>
<evidence type="ECO:0000313" key="1">
    <source>
        <dbReference type="EMBL" id="ACZ78652.1"/>
    </source>
</evidence>
<gene>
    <name evidence="1" type="ordered locus">Dd586_3822</name>
</gene>
<dbReference type="AlphaFoldDB" id="D2BY60"/>
<dbReference type="KEGG" id="ddc:Dd586_3822"/>
<dbReference type="Proteomes" id="UP000001446">
    <property type="component" value="Chromosome"/>
</dbReference>
<reference evidence="1" key="1">
    <citation type="submission" date="2009-12" db="EMBL/GenBank/DDBJ databases">
        <title>Complete sequence of Dickeya dadantii Ech586.</title>
        <authorList>
            <consortium name="US DOE Joint Genome Institute"/>
            <person name="Lucas S."/>
            <person name="Copeland A."/>
            <person name="Lapidus A."/>
            <person name="Glavina del Rio T."/>
            <person name="Tice H."/>
            <person name="Bruce D."/>
            <person name="Goodwin L."/>
            <person name="Pitluck S."/>
            <person name="Munk A.C."/>
            <person name="Brettin T."/>
            <person name="Detter J.C."/>
            <person name="Han C."/>
            <person name="Tapia R."/>
            <person name="Larimer F."/>
            <person name="Land M."/>
            <person name="Hauser L."/>
            <person name="Kyrpides N."/>
            <person name="Mikhailova N."/>
            <person name="Balakrishnan V."/>
            <person name="Glasner J."/>
            <person name="Perna N.T."/>
        </authorList>
    </citation>
    <scope>NUCLEOTIDE SEQUENCE [LARGE SCALE GENOMIC DNA]</scope>
    <source>
        <strain evidence="1">Ech586</strain>
    </source>
</reference>
<dbReference type="InterPro" id="IPR010862">
    <property type="entry name" value="DUF1493"/>
</dbReference>
<evidence type="ECO:0008006" key="3">
    <source>
        <dbReference type="Google" id="ProtNLM"/>
    </source>
</evidence>
<name>D2BY60_DICZ5</name>
<dbReference type="EMBL" id="CP001836">
    <property type="protein sequence ID" value="ACZ78652.1"/>
    <property type="molecule type" value="Genomic_DNA"/>
</dbReference>
<dbReference type="Pfam" id="PF07377">
    <property type="entry name" value="DUF1493"/>
    <property type="match status" value="1"/>
</dbReference>
<keyword evidence="2" id="KW-1185">Reference proteome</keyword>
<accession>D2BY60</accession>
<dbReference type="eggNOG" id="ENOG5030XKE">
    <property type="taxonomic scope" value="Bacteria"/>
</dbReference>
<proteinExistence type="predicted"/>
<dbReference type="STRING" id="590409.Dd586_3822"/>
<sequence>MGINKNKIIKLVEKHAGFSITPYQNKITEETLINSEFDFDDDEIQALMSEFFEEFNVNPDGFNINNYYYDYSDHSFLSLLNPFKKVEKPALKALSIAMLIESAKLGHWLYD</sequence>
<dbReference type="OrthoDB" id="6476622at2"/>
<organism evidence="1 2">
    <name type="scientific">Dickeya zeae (strain Ech586)</name>
    <name type="common">Dickeya dadantii (strain Ech586)</name>
    <dbReference type="NCBI Taxonomy" id="590409"/>
    <lineage>
        <taxon>Bacteria</taxon>
        <taxon>Pseudomonadati</taxon>
        <taxon>Pseudomonadota</taxon>
        <taxon>Gammaproteobacteria</taxon>
        <taxon>Enterobacterales</taxon>
        <taxon>Pectobacteriaceae</taxon>
        <taxon>Dickeya</taxon>
        <taxon>Dickeya parazeae</taxon>
    </lineage>
</organism>
<evidence type="ECO:0000313" key="2">
    <source>
        <dbReference type="Proteomes" id="UP000001446"/>
    </source>
</evidence>
<dbReference type="HOGENOM" id="CLU_152554_4_1_6"/>